<protein>
    <recommendedName>
        <fullName evidence="7">Rhodopsin domain-containing protein</fullName>
    </recommendedName>
</protein>
<feature type="transmembrane region" description="Helical" evidence="6">
    <location>
        <begin position="209"/>
        <end position="227"/>
    </location>
</feature>
<dbReference type="GO" id="GO:0016020">
    <property type="term" value="C:membrane"/>
    <property type="evidence" value="ECO:0007669"/>
    <property type="project" value="UniProtKB-SubCell"/>
</dbReference>
<organism evidence="8 9">
    <name type="scientific">Coniella lustricola</name>
    <dbReference type="NCBI Taxonomy" id="2025994"/>
    <lineage>
        <taxon>Eukaryota</taxon>
        <taxon>Fungi</taxon>
        <taxon>Dikarya</taxon>
        <taxon>Ascomycota</taxon>
        <taxon>Pezizomycotina</taxon>
        <taxon>Sordariomycetes</taxon>
        <taxon>Sordariomycetidae</taxon>
        <taxon>Diaporthales</taxon>
        <taxon>Schizoparmaceae</taxon>
        <taxon>Coniella</taxon>
    </lineage>
</organism>
<dbReference type="InterPro" id="IPR052337">
    <property type="entry name" value="SAT4-like"/>
</dbReference>
<dbReference type="Proteomes" id="UP000241462">
    <property type="component" value="Unassembled WGS sequence"/>
</dbReference>
<evidence type="ECO:0000256" key="6">
    <source>
        <dbReference type="SAM" id="Phobius"/>
    </source>
</evidence>
<evidence type="ECO:0000256" key="2">
    <source>
        <dbReference type="ARBA" id="ARBA00022692"/>
    </source>
</evidence>
<sequence length="417" mass="44941">MTFFPLDTPETRTPLIVSTFFGVLALLSYIARLYSIGVPHTRPRLDDWLILAALVLVYVSLGIQWACVTLGGTGRHITDVEAVDPSAVVLTLQLILPFEALYGITLMLVKFSMLRFYARIFAINKTFTIAVWTAATVIFLWMVSVVLETFLLCRPLAYNWDTTIADGTCGNRQAVYVGAGVSNMVTDFMVLLLPVPFVWKLKMPTASKMGLLGIFCLGIFITAISIVRLKSLMDISFTDPTWTLPMGLLWTVLEPELAIINANLPLMKRLFTRMLPRLFSSSRSRGTGGNGLNASGSHLNQFEKLGDDSSNNNNNIMLRTIGGGERIMPASGSSGNGSRNRETRSSLAAALGGQKRGMGGVGGAMAGKGTGMAGVGVGGPQVPLGNNYIVRHTAFHVEVESLSDDGVKSAGSSVEHV</sequence>
<dbReference type="OrthoDB" id="5329176at2759"/>
<dbReference type="Pfam" id="PF20684">
    <property type="entry name" value="Fung_rhodopsin"/>
    <property type="match status" value="1"/>
</dbReference>
<feature type="transmembrane region" description="Helical" evidence="6">
    <location>
        <begin position="48"/>
        <end position="66"/>
    </location>
</feature>
<feature type="transmembrane region" description="Helical" evidence="6">
    <location>
        <begin position="86"/>
        <end position="109"/>
    </location>
</feature>
<keyword evidence="2 6" id="KW-0812">Transmembrane</keyword>
<feature type="transmembrane region" description="Helical" evidence="6">
    <location>
        <begin position="15"/>
        <end position="36"/>
    </location>
</feature>
<dbReference type="AlphaFoldDB" id="A0A2T2ZYV6"/>
<keyword evidence="3 6" id="KW-1133">Transmembrane helix</keyword>
<feature type="transmembrane region" description="Helical" evidence="6">
    <location>
        <begin position="247"/>
        <end position="267"/>
    </location>
</feature>
<keyword evidence="9" id="KW-1185">Reference proteome</keyword>
<dbReference type="InParanoid" id="A0A2T2ZYV6"/>
<accession>A0A2T2ZYV6</accession>
<dbReference type="PANTHER" id="PTHR33048">
    <property type="entry name" value="PTH11-LIKE INTEGRAL MEMBRANE PROTEIN (AFU_ORTHOLOGUE AFUA_5G11245)"/>
    <property type="match status" value="1"/>
</dbReference>
<evidence type="ECO:0000259" key="7">
    <source>
        <dbReference type="Pfam" id="PF20684"/>
    </source>
</evidence>
<feature type="transmembrane region" description="Helical" evidence="6">
    <location>
        <begin position="173"/>
        <end position="197"/>
    </location>
</feature>
<gene>
    <name evidence="8" type="ORF">BD289DRAFT_485381</name>
</gene>
<evidence type="ECO:0000256" key="1">
    <source>
        <dbReference type="ARBA" id="ARBA00004141"/>
    </source>
</evidence>
<dbReference type="PANTHER" id="PTHR33048:SF161">
    <property type="entry name" value="INTEGRAL MEMBRANE PROTEIN"/>
    <property type="match status" value="1"/>
</dbReference>
<feature type="domain" description="Rhodopsin" evidence="7">
    <location>
        <begin position="32"/>
        <end position="272"/>
    </location>
</feature>
<keyword evidence="4 6" id="KW-0472">Membrane</keyword>
<proteinExistence type="inferred from homology"/>
<comment type="subcellular location">
    <subcellularLocation>
        <location evidence="1">Membrane</location>
        <topology evidence="1">Multi-pass membrane protein</topology>
    </subcellularLocation>
</comment>
<evidence type="ECO:0000256" key="5">
    <source>
        <dbReference type="ARBA" id="ARBA00038359"/>
    </source>
</evidence>
<evidence type="ECO:0000256" key="3">
    <source>
        <dbReference type="ARBA" id="ARBA00022989"/>
    </source>
</evidence>
<dbReference type="STRING" id="2025994.A0A2T2ZYV6"/>
<dbReference type="InterPro" id="IPR049326">
    <property type="entry name" value="Rhodopsin_dom_fungi"/>
</dbReference>
<evidence type="ECO:0000313" key="8">
    <source>
        <dbReference type="EMBL" id="PSR79794.1"/>
    </source>
</evidence>
<reference evidence="8 9" key="1">
    <citation type="journal article" date="2018" name="Mycol. Prog.">
        <title>Coniella lustricola, a new species from submerged detritus.</title>
        <authorList>
            <person name="Raudabaugh D.B."/>
            <person name="Iturriaga T."/>
            <person name="Carver A."/>
            <person name="Mondo S."/>
            <person name="Pangilinan J."/>
            <person name="Lipzen A."/>
            <person name="He G."/>
            <person name="Amirebrahimi M."/>
            <person name="Grigoriev I.V."/>
            <person name="Miller A.N."/>
        </authorList>
    </citation>
    <scope>NUCLEOTIDE SEQUENCE [LARGE SCALE GENOMIC DNA]</scope>
    <source>
        <strain evidence="8 9">B22-T-1</strain>
    </source>
</reference>
<name>A0A2T2ZYV6_9PEZI</name>
<feature type="transmembrane region" description="Helical" evidence="6">
    <location>
        <begin position="129"/>
        <end position="153"/>
    </location>
</feature>
<comment type="similarity">
    <text evidence="5">Belongs to the SAT4 family.</text>
</comment>
<evidence type="ECO:0000313" key="9">
    <source>
        <dbReference type="Proteomes" id="UP000241462"/>
    </source>
</evidence>
<dbReference type="EMBL" id="KZ678554">
    <property type="protein sequence ID" value="PSR79794.1"/>
    <property type="molecule type" value="Genomic_DNA"/>
</dbReference>
<evidence type="ECO:0000256" key="4">
    <source>
        <dbReference type="ARBA" id="ARBA00023136"/>
    </source>
</evidence>